<evidence type="ECO:0000313" key="5">
    <source>
        <dbReference type="Proteomes" id="UP001526201"/>
    </source>
</evidence>
<reference evidence="4 5" key="1">
    <citation type="journal article" date="2022" name="BMC Genomics">
        <title>Comparative genome analysis of mycobacteria focusing on tRNA and non-coding RNA.</title>
        <authorList>
            <person name="Behra P.R.K."/>
            <person name="Pettersson B.M.F."/>
            <person name="Ramesh M."/>
            <person name="Das S."/>
            <person name="Dasgupta S."/>
            <person name="Kirsebom L.A."/>
        </authorList>
    </citation>
    <scope>NUCLEOTIDE SEQUENCE [LARGE SCALE GENOMIC DNA]</scope>
    <source>
        <strain evidence="4 5">DSM 44078</strain>
    </source>
</reference>
<dbReference type="InterPro" id="IPR008613">
    <property type="entry name" value="Excalibur_Ca-bd_domain"/>
</dbReference>
<dbReference type="SMART" id="SM00894">
    <property type="entry name" value="Excalibur"/>
    <property type="match status" value="1"/>
</dbReference>
<evidence type="ECO:0000259" key="3">
    <source>
        <dbReference type="SMART" id="SM00894"/>
    </source>
</evidence>
<dbReference type="EMBL" id="JACKTY010000039">
    <property type="protein sequence ID" value="MCV7229084.1"/>
    <property type="molecule type" value="Genomic_DNA"/>
</dbReference>
<organism evidence="4 5">
    <name type="scientific">Mycolicibacterium komossense</name>
    <dbReference type="NCBI Taxonomy" id="1779"/>
    <lineage>
        <taxon>Bacteria</taxon>
        <taxon>Bacillati</taxon>
        <taxon>Actinomycetota</taxon>
        <taxon>Actinomycetes</taxon>
        <taxon>Mycobacteriales</taxon>
        <taxon>Mycobacteriaceae</taxon>
        <taxon>Mycolicibacterium</taxon>
    </lineage>
</organism>
<feature type="domain" description="Excalibur calcium-binding" evidence="3">
    <location>
        <begin position="31"/>
        <end position="67"/>
    </location>
</feature>
<keyword evidence="5" id="KW-1185">Reference proteome</keyword>
<accession>A0ABT3CI00</accession>
<proteinExistence type="predicted"/>
<gene>
    <name evidence="4" type="ORF">H7J73_24005</name>
</gene>
<evidence type="ECO:0000256" key="2">
    <source>
        <dbReference type="SAM" id="SignalP"/>
    </source>
</evidence>
<feature type="chain" id="PRO_5046979648" evidence="2">
    <location>
        <begin position="29"/>
        <end position="68"/>
    </location>
</feature>
<feature type="region of interest" description="Disordered" evidence="1">
    <location>
        <begin position="39"/>
        <end position="68"/>
    </location>
</feature>
<dbReference type="Pfam" id="PF05901">
    <property type="entry name" value="Excalibur"/>
    <property type="match status" value="1"/>
</dbReference>
<keyword evidence="2" id="KW-0732">Signal</keyword>
<protein>
    <submittedName>
        <fullName evidence="4">Excalibur calcium-binding domain-containing protein</fullName>
    </submittedName>
</protein>
<dbReference type="Proteomes" id="UP001526201">
    <property type="component" value="Unassembled WGS sequence"/>
</dbReference>
<feature type="signal peptide" evidence="2">
    <location>
        <begin position="1"/>
        <end position="28"/>
    </location>
</feature>
<name>A0ABT3CI00_9MYCO</name>
<sequence length="68" mass="7049">MVIRGFVVAALIGAAAVTAVGAAPSALAERPYKNCTEAHQDGRYDIPQGDDAYWSGGDRDGDGYACES</sequence>
<comment type="caution">
    <text evidence="4">The sequence shown here is derived from an EMBL/GenBank/DDBJ whole genome shotgun (WGS) entry which is preliminary data.</text>
</comment>
<evidence type="ECO:0000313" key="4">
    <source>
        <dbReference type="EMBL" id="MCV7229084.1"/>
    </source>
</evidence>
<evidence type="ECO:0000256" key="1">
    <source>
        <dbReference type="SAM" id="MobiDB-lite"/>
    </source>
</evidence>